<feature type="compositionally biased region" description="Basic and acidic residues" evidence="1">
    <location>
        <begin position="16"/>
        <end position="37"/>
    </location>
</feature>
<dbReference type="Proteomes" id="UP001487740">
    <property type="component" value="Unassembled WGS sequence"/>
</dbReference>
<evidence type="ECO:0000256" key="1">
    <source>
        <dbReference type="SAM" id="MobiDB-lite"/>
    </source>
</evidence>
<gene>
    <name evidence="2" type="ORF">O3P69_020027</name>
</gene>
<feature type="compositionally biased region" description="Polar residues" evidence="1">
    <location>
        <begin position="216"/>
        <end position="228"/>
    </location>
</feature>
<reference evidence="2 3" key="1">
    <citation type="submission" date="2023-03" db="EMBL/GenBank/DDBJ databases">
        <title>High-quality genome of Scylla paramamosain provides insights in environmental adaptation.</title>
        <authorList>
            <person name="Zhang L."/>
        </authorList>
    </citation>
    <scope>NUCLEOTIDE SEQUENCE [LARGE SCALE GENOMIC DNA]</scope>
    <source>
        <strain evidence="2">LZ_2023a</strain>
        <tissue evidence="2">Muscle</tissue>
    </source>
</reference>
<feature type="region of interest" description="Disordered" evidence="1">
    <location>
        <begin position="125"/>
        <end position="165"/>
    </location>
</feature>
<keyword evidence="3" id="KW-1185">Reference proteome</keyword>
<accession>A0AAW0TMF5</accession>
<name>A0AAW0TMF5_SCYPA</name>
<organism evidence="2 3">
    <name type="scientific">Scylla paramamosain</name>
    <name type="common">Mud crab</name>
    <dbReference type="NCBI Taxonomy" id="85552"/>
    <lineage>
        <taxon>Eukaryota</taxon>
        <taxon>Metazoa</taxon>
        <taxon>Ecdysozoa</taxon>
        <taxon>Arthropoda</taxon>
        <taxon>Crustacea</taxon>
        <taxon>Multicrustacea</taxon>
        <taxon>Malacostraca</taxon>
        <taxon>Eumalacostraca</taxon>
        <taxon>Eucarida</taxon>
        <taxon>Decapoda</taxon>
        <taxon>Pleocyemata</taxon>
        <taxon>Brachyura</taxon>
        <taxon>Eubrachyura</taxon>
        <taxon>Portunoidea</taxon>
        <taxon>Portunidae</taxon>
        <taxon>Portuninae</taxon>
        <taxon>Scylla</taxon>
    </lineage>
</organism>
<dbReference type="EMBL" id="JARAKH010000029">
    <property type="protein sequence ID" value="KAK8387816.1"/>
    <property type="molecule type" value="Genomic_DNA"/>
</dbReference>
<evidence type="ECO:0000313" key="3">
    <source>
        <dbReference type="Proteomes" id="UP001487740"/>
    </source>
</evidence>
<evidence type="ECO:0000313" key="2">
    <source>
        <dbReference type="EMBL" id="KAK8387816.1"/>
    </source>
</evidence>
<comment type="caution">
    <text evidence="2">The sequence shown here is derived from an EMBL/GenBank/DDBJ whole genome shotgun (WGS) entry which is preliminary data.</text>
</comment>
<feature type="region of interest" description="Disordered" evidence="1">
    <location>
        <begin position="216"/>
        <end position="243"/>
    </location>
</feature>
<dbReference type="AlphaFoldDB" id="A0AAW0TMF5"/>
<proteinExistence type="predicted"/>
<sequence length="290" mass="31289">MEAARPSVAGGNKWRGAGERRRQSSRKSERDAQERVKVLPPLGSCQEAHRRGLPSPAPLSWGWVREVAACTAPSPPWWQACAGVGRRRENHVVSVAFLVPCCLKGEATGGGVAVSGRHQVEEAGGLVEEEGEGASGRVTQEGRGAVNSRQGRDTPPIHTTHSCPDATEIEDTSGLWATQHTHAYTHTHAFASQDMRCRDGGVSCYVSKFATMRGSNPYQGYSSQPASQRRSHRPACPVNPLQQDTDDCSQRSALKDCKAMYVNLVFTSLPALLQILSLGNAKRHCCSCGC</sequence>
<feature type="region of interest" description="Disordered" evidence="1">
    <location>
        <begin position="1"/>
        <end position="38"/>
    </location>
</feature>
<protein>
    <submittedName>
        <fullName evidence="2">Uncharacterized protein</fullName>
    </submittedName>
</protein>